<evidence type="ECO:0000256" key="3">
    <source>
        <dbReference type="ARBA" id="ARBA00022692"/>
    </source>
</evidence>
<keyword evidence="3 6" id="KW-0812">Transmembrane</keyword>
<dbReference type="SUPFAM" id="SSF103473">
    <property type="entry name" value="MFS general substrate transporter"/>
    <property type="match status" value="1"/>
</dbReference>
<gene>
    <name evidence="8" type="ORF">KE626_09570</name>
</gene>
<evidence type="ECO:0000259" key="7">
    <source>
        <dbReference type="PROSITE" id="PS50850"/>
    </source>
</evidence>
<feature type="transmembrane region" description="Helical" evidence="6">
    <location>
        <begin position="323"/>
        <end position="343"/>
    </location>
</feature>
<dbReference type="PANTHER" id="PTHR43124">
    <property type="entry name" value="PURINE EFFLUX PUMP PBUE"/>
    <property type="match status" value="1"/>
</dbReference>
<evidence type="ECO:0000256" key="5">
    <source>
        <dbReference type="ARBA" id="ARBA00023136"/>
    </source>
</evidence>
<feature type="transmembrane region" description="Helical" evidence="6">
    <location>
        <begin position="70"/>
        <end position="97"/>
    </location>
</feature>
<feature type="transmembrane region" description="Helical" evidence="6">
    <location>
        <begin position="158"/>
        <end position="179"/>
    </location>
</feature>
<feature type="transmembrane region" description="Helical" evidence="6">
    <location>
        <begin position="267"/>
        <end position="284"/>
    </location>
</feature>
<keyword evidence="2" id="KW-1003">Cell membrane</keyword>
<feature type="transmembrane region" description="Helical" evidence="6">
    <location>
        <begin position="127"/>
        <end position="146"/>
    </location>
</feature>
<evidence type="ECO:0000256" key="1">
    <source>
        <dbReference type="ARBA" id="ARBA00004651"/>
    </source>
</evidence>
<feature type="transmembrane region" description="Helical" evidence="6">
    <location>
        <begin position="7"/>
        <end position="30"/>
    </location>
</feature>
<dbReference type="InterPro" id="IPR020846">
    <property type="entry name" value="MFS_dom"/>
</dbReference>
<accession>A0ABS5IX69</accession>
<comment type="subcellular location">
    <subcellularLocation>
        <location evidence="1">Cell membrane</location>
        <topology evidence="1">Multi-pass membrane protein</topology>
    </subcellularLocation>
</comment>
<dbReference type="EMBL" id="JAGTXB010000003">
    <property type="protein sequence ID" value="MBS0027554.1"/>
    <property type="molecule type" value="Genomic_DNA"/>
</dbReference>
<dbReference type="InterPro" id="IPR011701">
    <property type="entry name" value="MFS"/>
</dbReference>
<feature type="transmembrane region" description="Helical" evidence="6">
    <location>
        <begin position="290"/>
        <end position="311"/>
    </location>
</feature>
<dbReference type="Gene3D" id="1.20.1250.20">
    <property type="entry name" value="MFS general substrate transporter like domains"/>
    <property type="match status" value="1"/>
</dbReference>
<sequence length="380" mass="40528">MKRTLYLLALGVFGIATTEFGVIGILPQIATHFEVTIQKAGWLLSAFALVIAVFGPVVTLLFANVNKKKAMLFVLAIFTLSNIISYEAGSFNVLLIARMLPAFLHPVFWSIALSAAAAGVKKEDAPGAVGIVFGGFTVASVLGVPLSTLMADLFSWKAAFALCVVVNVISMIGMAWWLPGMPVKERIKLGAQVDILKKKALWMQLLLACLMVSAMYASYGYLAAYLSSVTRMGGSEISAMLLIFGVTGVGGNWLAGKLLSRSIKHTTIAFIATLAVTHIILYAVGAYKEWMVGVIIIWGFIHTGGFLISNVNVTAAAPESPEFVNSIFTSCGNLAVTIGAMAGGMTIARYQVHDIAWTSIVLLALAAVVWVISQKKITLT</sequence>
<evidence type="ECO:0000313" key="9">
    <source>
        <dbReference type="Proteomes" id="UP000676386"/>
    </source>
</evidence>
<dbReference type="InterPro" id="IPR036259">
    <property type="entry name" value="MFS_trans_sf"/>
</dbReference>
<keyword evidence="5 6" id="KW-0472">Membrane</keyword>
<feature type="domain" description="Major facilitator superfamily (MFS) profile" evidence="7">
    <location>
        <begin position="4"/>
        <end position="376"/>
    </location>
</feature>
<dbReference type="CDD" id="cd17324">
    <property type="entry name" value="MFS_NepI_like"/>
    <property type="match status" value="1"/>
</dbReference>
<comment type="caution">
    <text evidence="8">The sequence shown here is derived from an EMBL/GenBank/DDBJ whole genome shotgun (WGS) entry which is preliminary data.</text>
</comment>
<feature type="transmembrane region" description="Helical" evidence="6">
    <location>
        <begin position="237"/>
        <end position="255"/>
    </location>
</feature>
<dbReference type="RefSeq" id="WP_211972644.1">
    <property type="nucleotide sequence ID" value="NZ_CBFHAM010000033.1"/>
</dbReference>
<dbReference type="PANTHER" id="PTHR43124:SF3">
    <property type="entry name" value="CHLORAMPHENICOL EFFLUX PUMP RV0191"/>
    <property type="match status" value="1"/>
</dbReference>
<keyword evidence="9" id="KW-1185">Reference proteome</keyword>
<dbReference type="Pfam" id="PF07690">
    <property type="entry name" value="MFS_1"/>
    <property type="match status" value="1"/>
</dbReference>
<feature type="transmembrane region" description="Helical" evidence="6">
    <location>
        <begin position="200"/>
        <end position="217"/>
    </location>
</feature>
<feature type="transmembrane region" description="Helical" evidence="6">
    <location>
        <begin position="355"/>
        <end position="373"/>
    </location>
</feature>
<protein>
    <submittedName>
        <fullName evidence="8">MFS transporter</fullName>
    </submittedName>
</protein>
<feature type="transmembrane region" description="Helical" evidence="6">
    <location>
        <begin position="42"/>
        <end position="63"/>
    </location>
</feature>
<dbReference type="Proteomes" id="UP000676386">
    <property type="component" value="Unassembled WGS sequence"/>
</dbReference>
<dbReference type="InterPro" id="IPR050189">
    <property type="entry name" value="MFS_Efflux_Transporters"/>
</dbReference>
<proteinExistence type="predicted"/>
<evidence type="ECO:0000256" key="2">
    <source>
        <dbReference type="ARBA" id="ARBA00022475"/>
    </source>
</evidence>
<dbReference type="PROSITE" id="PS50850">
    <property type="entry name" value="MFS"/>
    <property type="match status" value="1"/>
</dbReference>
<name>A0ABS5IX69_9BACT</name>
<evidence type="ECO:0000256" key="4">
    <source>
        <dbReference type="ARBA" id="ARBA00022989"/>
    </source>
</evidence>
<feature type="transmembrane region" description="Helical" evidence="6">
    <location>
        <begin position="103"/>
        <end position="120"/>
    </location>
</feature>
<keyword evidence="4 6" id="KW-1133">Transmembrane helix</keyword>
<organism evidence="8 9">
    <name type="scientific">Chitinophaga hostae</name>
    <dbReference type="NCBI Taxonomy" id="2831022"/>
    <lineage>
        <taxon>Bacteria</taxon>
        <taxon>Pseudomonadati</taxon>
        <taxon>Bacteroidota</taxon>
        <taxon>Chitinophagia</taxon>
        <taxon>Chitinophagales</taxon>
        <taxon>Chitinophagaceae</taxon>
        <taxon>Chitinophaga</taxon>
    </lineage>
</organism>
<evidence type="ECO:0000313" key="8">
    <source>
        <dbReference type="EMBL" id="MBS0027554.1"/>
    </source>
</evidence>
<reference evidence="8 9" key="1">
    <citation type="submission" date="2021-04" db="EMBL/GenBank/DDBJ databases">
        <title>Chitinophaga sp. nov., isolated from the rhizosphere soil.</title>
        <authorList>
            <person name="He S."/>
        </authorList>
    </citation>
    <scope>NUCLEOTIDE SEQUENCE [LARGE SCALE GENOMIC DNA]</scope>
    <source>
        <strain evidence="8 9">2R12</strain>
    </source>
</reference>
<evidence type="ECO:0000256" key="6">
    <source>
        <dbReference type="SAM" id="Phobius"/>
    </source>
</evidence>